<protein>
    <submittedName>
        <fullName evidence="4">Efflux RND transporter periplasmic adaptor subunit</fullName>
    </submittedName>
</protein>
<sequence length="394" mass="43441">MNHNNETQPAMPLKKMLWGCAVVIAIALGASYLIHNSEPVAQREGATKRTAMLVDVMPVERGTYRPVIVTMGSVSPSQEVTLQPQVSGRIASRADNFRPGAFVEKDQLLLTIDPADYEIELAARQSALAQAEAALNIEQGEQVVAEQEYRQLGRDLPAMQEALMLRQPQLAAAEAERQSAKAQVDRAALDLQRTRLMAPFDAQIVSRAVNVGSQVAPGNALARLVGTESYWVIATIPLSKMPHIDSVKDLSVELRDRSAWPEGETREGKVLSLVGELDEQSRMLRLLIEVDDPLARTEAHADKMPLVLGSYVESRITAEPLQNVVRLERQYLRKNDTAWVYEDGKLSIRSLDIAFMDAEHVYVRQGLASGDRVVTTSLARISDGADLRLSEGEQ</sequence>
<dbReference type="GO" id="GO:1990281">
    <property type="term" value="C:efflux pump complex"/>
    <property type="evidence" value="ECO:0007669"/>
    <property type="project" value="TreeGrafter"/>
</dbReference>
<dbReference type="RefSeq" id="WP_253968911.1">
    <property type="nucleotide sequence ID" value="NZ_JAMFTH010000006.1"/>
</dbReference>
<feature type="transmembrane region" description="Helical" evidence="2">
    <location>
        <begin position="16"/>
        <end position="34"/>
    </location>
</feature>
<evidence type="ECO:0000313" key="4">
    <source>
        <dbReference type="EMBL" id="MCP8900617.1"/>
    </source>
</evidence>
<keyword evidence="2" id="KW-0812">Transmembrane</keyword>
<reference evidence="4" key="2">
    <citation type="submission" date="2023-01" db="EMBL/GenBank/DDBJ databases">
        <title>Gilvimarinus xylanilyticus HB14 isolated from Caulerpa lentillifera aquaculture base in Hainan, China.</title>
        <authorList>
            <person name="Zhang Y.-J."/>
        </authorList>
    </citation>
    <scope>NUCLEOTIDE SEQUENCE</scope>
    <source>
        <strain evidence="4">HB14</strain>
    </source>
</reference>
<dbReference type="PANTHER" id="PTHR30469">
    <property type="entry name" value="MULTIDRUG RESISTANCE PROTEIN MDTA"/>
    <property type="match status" value="1"/>
</dbReference>
<dbReference type="Gene3D" id="1.10.287.470">
    <property type="entry name" value="Helix hairpin bin"/>
    <property type="match status" value="1"/>
</dbReference>
<keyword evidence="2" id="KW-1133">Transmembrane helix</keyword>
<keyword evidence="2" id="KW-0472">Membrane</keyword>
<dbReference type="Proteomes" id="UP001139319">
    <property type="component" value="Unassembled WGS sequence"/>
</dbReference>
<dbReference type="Gene3D" id="2.40.50.100">
    <property type="match status" value="1"/>
</dbReference>
<comment type="caution">
    <text evidence="4">The sequence shown here is derived from an EMBL/GenBank/DDBJ whole genome shotgun (WGS) entry which is preliminary data.</text>
</comment>
<gene>
    <name evidence="4" type="ORF">M6D89_15015</name>
</gene>
<evidence type="ECO:0000313" key="5">
    <source>
        <dbReference type="Proteomes" id="UP001139319"/>
    </source>
</evidence>
<dbReference type="PANTHER" id="PTHR30469:SF12">
    <property type="entry name" value="MULTIDRUG RESISTANCE PROTEIN MDTA"/>
    <property type="match status" value="1"/>
</dbReference>
<accession>A0A9X2I8A3</accession>
<evidence type="ECO:0000256" key="1">
    <source>
        <dbReference type="ARBA" id="ARBA00009477"/>
    </source>
</evidence>
<name>A0A9X2I8A3_9GAMM</name>
<dbReference type="SUPFAM" id="SSF111369">
    <property type="entry name" value="HlyD-like secretion proteins"/>
    <property type="match status" value="1"/>
</dbReference>
<dbReference type="EMBL" id="JAMFTH010000006">
    <property type="protein sequence ID" value="MCP8900617.1"/>
    <property type="molecule type" value="Genomic_DNA"/>
</dbReference>
<dbReference type="InterPro" id="IPR058625">
    <property type="entry name" value="MdtA-like_BSH"/>
</dbReference>
<dbReference type="InterPro" id="IPR006143">
    <property type="entry name" value="RND_pump_MFP"/>
</dbReference>
<dbReference type="Pfam" id="PF25917">
    <property type="entry name" value="BSH_RND"/>
    <property type="match status" value="1"/>
</dbReference>
<dbReference type="Gene3D" id="2.40.30.170">
    <property type="match status" value="1"/>
</dbReference>
<reference evidence="4" key="1">
    <citation type="submission" date="2022-05" db="EMBL/GenBank/DDBJ databases">
        <authorList>
            <person name="Sun H.-N."/>
        </authorList>
    </citation>
    <scope>NUCLEOTIDE SEQUENCE</scope>
    <source>
        <strain evidence="4">HB14</strain>
    </source>
</reference>
<evidence type="ECO:0000256" key="2">
    <source>
        <dbReference type="SAM" id="Phobius"/>
    </source>
</evidence>
<organism evidence="4 5">
    <name type="scientific">Gilvimarinus xylanilyticus</name>
    <dbReference type="NCBI Taxonomy" id="2944139"/>
    <lineage>
        <taxon>Bacteria</taxon>
        <taxon>Pseudomonadati</taxon>
        <taxon>Pseudomonadota</taxon>
        <taxon>Gammaproteobacteria</taxon>
        <taxon>Cellvibrionales</taxon>
        <taxon>Cellvibrionaceae</taxon>
        <taxon>Gilvimarinus</taxon>
    </lineage>
</organism>
<evidence type="ECO:0000259" key="3">
    <source>
        <dbReference type="Pfam" id="PF25917"/>
    </source>
</evidence>
<dbReference type="GO" id="GO:0015562">
    <property type="term" value="F:efflux transmembrane transporter activity"/>
    <property type="evidence" value="ECO:0007669"/>
    <property type="project" value="TreeGrafter"/>
</dbReference>
<keyword evidence="5" id="KW-1185">Reference proteome</keyword>
<comment type="similarity">
    <text evidence="1">Belongs to the membrane fusion protein (MFP) (TC 8.A.1) family.</text>
</comment>
<proteinExistence type="inferred from homology"/>
<dbReference type="Gene3D" id="2.40.420.20">
    <property type="match status" value="1"/>
</dbReference>
<dbReference type="NCBIfam" id="TIGR01730">
    <property type="entry name" value="RND_mfp"/>
    <property type="match status" value="1"/>
</dbReference>
<dbReference type="AlphaFoldDB" id="A0A9X2I8A3"/>
<feature type="domain" description="Multidrug resistance protein MdtA-like barrel-sandwich hybrid" evidence="3">
    <location>
        <begin position="79"/>
        <end position="225"/>
    </location>
</feature>